<dbReference type="PANTHER" id="PTHR34473">
    <property type="entry name" value="UPF0699 TRANSMEMBRANE PROTEIN YDBS"/>
    <property type="match status" value="1"/>
</dbReference>
<dbReference type="InterPro" id="IPR005182">
    <property type="entry name" value="YdbS-like_PH"/>
</dbReference>
<feature type="transmembrane region" description="Helical" evidence="1">
    <location>
        <begin position="361"/>
        <end position="386"/>
    </location>
</feature>
<dbReference type="RefSeq" id="WP_126757694.1">
    <property type="nucleotide sequence ID" value="NZ_PIPQ01000005.1"/>
</dbReference>
<dbReference type="InterPro" id="IPR014529">
    <property type="entry name" value="UCP026631"/>
</dbReference>
<feature type="transmembrane region" description="Helical" evidence="1">
    <location>
        <begin position="227"/>
        <end position="257"/>
    </location>
</feature>
<dbReference type="AlphaFoldDB" id="A0A432X135"/>
<reference evidence="3 4" key="1">
    <citation type="journal article" date="2011" name="Front. Microbiol.">
        <title>Genomic signatures of strain selection and enhancement in Bacillus atrophaeus var. globigii, a historical biowarfare simulant.</title>
        <authorList>
            <person name="Gibbons H.S."/>
            <person name="Broomall S.M."/>
            <person name="McNew L.A."/>
            <person name="Daligault H."/>
            <person name="Chapman C."/>
            <person name="Bruce D."/>
            <person name="Karavis M."/>
            <person name="Krepps M."/>
            <person name="McGregor P.A."/>
            <person name="Hong C."/>
            <person name="Park K.H."/>
            <person name="Akmal A."/>
            <person name="Feldman A."/>
            <person name="Lin J.S."/>
            <person name="Chang W.E."/>
            <person name="Higgs B.W."/>
            <person name="Demirev P."/>
            <person name="Lindquist J."/>
            <person name="Liem A."/>
            <person name="Fochler E."/>
            <person name="Read T.D."/>
            <person name="Tapia R."/>
            <person name="Johnson S."/>
            <person name="Bishop-Lilly K.A."/>
            <person name="Detter C."/>
            <person name="Han C."/>
            <person name="Sozhamannan S."/>
            <person name="Rosenzweig C.N."/>
            <person name="Skowronski E.W."/>
        </authorList>
    </citation>
    <scope>NUCLEOTIDE SEQUENCE [LARGE SCALE GENOMIC DNA]</scope>
    <source>
        <strain evidence="3 4">AIT1</strain>
    </source>
</reference>
<evidence type="ECO:0000259" key="2">
    <source>
        <dbReference type="Pfam" id="PF03703"/>
    </source>
</evidence>
<name>A0A432X135_9GAMM</name>
<comment type="caution">
    <text evidence="3">The sequence shown here is derived from an EMBL/GenBank/DDBJ whole genome shotgun (WGS) entry which is preliminary data.</text>
</comment>
<keyword evidence="4" id="KW-1185">Reference proteome</keyword>
<feature type="transmembrane region" description="Helical" evidence="1">
    <location>
        <begin position="51"/>
        <end position="72"/>
    </location>
</feature>
<dbReference type="OrthoDB" id="155986at2"/>
<dbReference type="EMBL" id="PIPQ01000005">
    <property type="protein sequence ID" value="RUO39821.1"/>
    <property type="molecule type" value="Genomic_DNA"/>
</dbReference>
<accession>A0A432X135</accession>
<proteinExistence type="predicted"/>
<evidence type="ECO:0000313" key="4">
    <source>
        <dbReference type="Proteomes" id="UP000286976"/>
    </source>
</evidence>
<dbReference type="PANTHER" id="PTHR34473:SF2">
    <property type="entry name" value="UPF0699 TRANSMEMBRANE PROTEIN YDBT"/>
    <property type="match status" value="1"/>
</dbReference>
<feature type="domain" description="YdbS-like PH" evidence="2">
    <location>
        <begin position="262"/>
        <end position="338"/>
    </location>
</feature>
<evidence type="ECO:0000256" key="1">
    <source>
        <dbReference type="SAM" id="Phobius"/>
    </source>
</evidence>
<feature type="domain" description="YdbS-like PH" evidence="2">
    <location>
        <begin position="393"/>
        <end position="468"/>
    </location>
</feature>
<dbReference type="Proteomes" id="UP000286976">
    <property type="component" value="Unassembled WGS sequence"/>
</dbReference>
<sequence length="481" mass="54428">MTMHEADWARLPPVAVIFFFLKGLKQLVKQGYQMIPALVSIWVFAEPVRAWIPGMLSAAGTLFVVVAVVRYLRFRYQVSPERIRMKQGVLKRTELNLEMARIQQADIQLPWYLRPFNLRVVRLESAGSKSQEVVLVGLTQERAERIKEAVDAASGLSEATSASTQQAPRSTQGSEAFQLKLGLAEVLKIGLMSNPLLVVGVMAGFLFSNSVTRDILDGWLETYGSLFSGTTFAVVFLLSIVVGILVLVVLGTVLLMANTYFQYTLTRVEQRYSYSAGFLSRLNRSFSVRKLQGVVVRQSFLARGLKRFSMELAQAGGIGGRKERFVVPIANQEQKQQLLHDLKIPPVRHWSRLHPWAIARWVVLPSILLGLITEPWLGVVCVPVLLSLKAVMWRQRAWYYSDDWLATRKGFIGHVERWMPSAKLQCVRWQQGPVQKRLGIGHLTIYSASVTYKLRDIRQADAEQLQAALVDQTRRCQLSWM</sequence>
<evidence type="ECO:0000313" key="3">
    <source>
        <dbReference type="EMBL" id="RUO39821.1"/>
    </source>
</evidence>
<keyword evidence="1" id="KW-0812">Transmembrane</keyword>
<dbReference type="Pfam" id="PF03703">
    <property type="entry name" value="bPH_2"/>
    <property type="match status" value="3"/>
</dbReference>
<keyword evidence="1" id="KW-1133">Transmembrane helix</keyword>
<organism evidence="3 4">
    <name type="scientific">Aliidiomarina taiwanensis</name>
    <dbReference type="NCBI Taxonomy" id="946228"/>
    <lineage>
        <taxon>Bacteria</taxon>
        <taxon>Pseudomonadati</taxon>
        <taxon>Pseudomonadota</taxon>
        <taxon>Gammaproteobacteria</taxon>
        <taxon>Alteromonadales</taxon>
        <taxon>Idiomarinaceae</taxon>
        <taxon>Aliidiomarina</taxon>
    </lineage>
</organism>
<keyword evidence="1" id="KW-0472">Membrane</keyword>
<feature type="domain" description="YdbS-like PH" evidence="2">
    <location>
        <begin position="71"/>
        <end position="148"/>
    </location>
</feature>
<feature type="transmembrane region" description="Helical" evidence="1">
    <location>
        <begin position="186"/>
        <end position="207"/>
    </location>
</feature>
<protein>
    <recommendedName>
        <fullName evidence="2">YdbS-like PH domain-containing protein</fullName>
    </recommendedName>
</protein>
<gene>
    <name evidence="3" type="ORF">CWE15_08670</name>
</gene>
<dbReference type="PIRSF" id="PIRSF026631">
    <property type="entry name" value="UCP026631"/>
    <property type="match status" value="1"/>
</dbReference>